<dbReference type="HAMAP" id="MF_01894">
    <property type="entry name" value="Smc_prok"/>
    <property type="match status" value="1"/>
</dbReference>
<protein>
    <recommendedName>
        <fullName evidence="6">Chromosome partition protein Smc</fullName>
    </recommendedName>
</protein>
<comment type="similarity">
    <text evidence="6">Belongs to the SMC family.</text>
</comment>
<keyword evidence="4 6" id="KW-0175">Coiled coil</keyword>
<sequence>MRLKSIKLAGFKSFVDPVTVPFDGNMTAIVGPNGCGKSNVIDAVRWVMGESSAKTLRGESMTDVIFNGATGRKPVGQASIELFFDNRDGSMGGAYAQYAEIAVKRVVTRDSQSSYFFNGQKCRRRDIADLFLGTGLGPRSYALIGQGMISRLIEARPEELRSTLEEAAGISKYKERRRETENRMRRTQENLERLDDIREELDKQLERLQRQAEAARRYQTLKQQEYRLKGELTLLRRRGLRAQQGEQESRVRELETQVEREILGSRQCESRLEQSRLEHDRLAEQLEGYQARFYATGAAIARLEQRLEHARSQEQQLARDLETARRELAELDRLGDEDDQRLRHLDERLETLTPEREAVNESLAELEAALEEAEQAHEDIQSDWEAFSEQDREAGRQAERAQDAVRHFERAIETLAGDIQRRRQQRDELPDQHALRQQREGFGEQLAELDLQLEALESRRERAQAERDRAREAISDAEAAREADRQRRSQLQGELASLDALIEASLSDSDEALEARLAHHGLGSAPRLAERMRVAPGWENAVAWVLGPWLNARLVSELARDTLLGEGLDEELASAELTLLVDTACEAPPGTLAARVEHAGAASQLLAAIRCVDDHAQAWALLDRLAPGESVLSADGLWLGRGWAWRRGTGDSADSVLIQQRRREEVAAELEIVEAQLDDHATRLAEAGQRDATGEQTLERCRIEERELGQRRQQVALEENNLAARLEHNDARARDIDAELGELEAAREARALELEEARERWQAAMTTLDESSQRREDLARVRREAQESLAGQRSRQRPLQERAQQLALEHQRLTTERAGLAEQRGRSDETRTRLEEKCGELEEQREMLREPEEDSRGELDELLHRRAEEERALNACRDEAQQLAELLRETEVARQQHERNLEGVRSRLEEGRMQVQALKLKADAQDETLAELGHEAATLEAQLDPNATESAWQARLEETGEKVKRLGAINLAAIEEYDQQAERRDYLEGQHAELSEALETLDRAIRKIDQETRTRFKQTFDQVNEGISRLFPRVFGGGTAWLTLTGEDLLETGVAIMARPPGKKNSTIHLLSGGEKALTALSLVFAIFQLNPAPFCMLDEVDAPLDDANVGRYAALVKDMSASVQFIYITHNKIAMEAADRLMGVTMQEPGVSRLVSVGVEQAAQLAEA</sequence>
<feature type="coiled-coil region" evidence="6">
    <location>
        <begin position="170"/>
        <end position="390"/>
    </location>
</feature>
<keyword evidence="2 6" id="KW-0547">Nucleotide-binding</keyword>
<dbReference type="CDD" id="cd03278">
    <property type="entry name" value="ABC_SMC_barmotin"/>
    <property type="match status" value="2"/>
</dbReference>
<comment type="function">
    <text evidence="6">Required for chromosome condensation and partitioning.</text>
</comment>
<gene>
    <name evidence="6" type="primary">smc</name>
    <name evidence="9" type="ORF">SAMN05661010_01538</name>
</gene>
<evidence type="ECO:0000313" key="10">
    <source>
        <dbReference type="Proteomes" id="UP000198654"/>
    </source>
</evidence>
<dbReference type="SUPFAM" id="SSF52540">
    <property type="entry name" value="P-loop containing nucleoside triphosphate hydrolases"/>
    <property type="match status" value="2"/>
</dbReference>
<comment type="subcellular location">
    <subcellularLocation>
        <location evidence="6">Cytoplasm</location>
    </subcellularLocation>
</comment>
<evidence type="ECO:0000256" key="1">
    <source>
        <dbReference type="ARBA" id="ARBA00022490"/>
    </source>
</evidence>
<keyword evidence="10" id="KW-1185">Reference proteome</keyword>
<feature type="compositionally biased region" description="Basic and acidic residues" evidence="7">
    <location>
        <begin position="823"/>
        <end position="833"/>
    </location>
</feature>
<dbReference type="GO" id="GO:0006260">
    <property type="term" value="P:DNA replication"/>
    <property type="evidence" value="ECO:0007669"/>
    <property type="project" value="UniProtKB-UniRule"/>
</dbReference>
<evidence type="ECO:0000256" key="2">
    <source>
        <dbReference type="ARBA" id="ARBA00022741"/>
    </source>
</evidence>
<dbReference type="RefSeq" id="WP_089727205.1">
    <property type="nucleotide sequence ID" value="NZ_FNGI01000003.1"/>
</dbReference>
<feature type="compositionally biased region" description="Basic and acidic residues" evidence="7">
    <location>
        <begin position="771"/>
        <end position="786"/>
    </location>
</feature>
<evidence type="ECO:0000256" key="7">
    <source>
        <dbReference type="SAM" id="MobiDB-lite"/>
    </source>
</evidence>
<evidence type="ECO:0000313" key="9">
    <source>
        <dbReference type="EMBL" id="SDL38828.1"/>
    </source>
</evidence>
<evidence type="ECO:0000256" key="3">
    <source>
        <dbReference type="ARBA" id="ARBA00022840"/>
    </source>
</evidence>
<dbReference type="GO" id="GO:0016887">
    <property type="term" value="F:ATP hydrolysis activity"/>
    <property type="evidence" value="ECO:0007669"/>
    <property type="project" value="InterPro"/>
</dbReference>
<dbReference type="AlphaFoldDB" id="A0A1G9JMU1"/>
<keyword evidence="5 6" id="KW-0238">DNA-binding</keyword>
<evidence type="ECO:0000256" key="5">
    <source>
        <dbReference type="ARBA" id="ARBA00023125"/>
    </source>
</evidence>
<feature type="coiled-coil region" evidence="6">
    <location>
        <begin position="663"/>
        <end position="690"/>
    </location>
</feature>
<dbReference type="InterPro" id="IPR024704">
    <property type="entry name" value="SMC"/>
</dbReference>
<dbReference type="OrthoDB" id="9808768at2"/>
<dbReference type="Gene3D" id="3.40.50.300">
    <property type="entry name" value="P-loop containing nucleotide triphosphate hydrolases"/>
    <property type="match status" value="2"/>
</dbReference>
<feature type="binding site" evidence="6">
    <location>
        <begin position="32"/>
        <end position="39"/>
    </location>
    <ligand>
        <name>ATP</name>
        <dbReference type="ChEBI" id="CHEBI:30616"/>
    </ligand>
</feature>
<name>A0A1G9JMU1_9GAMM</name>
<dbReference type="EMBL" id="FNGI01000003">
    <property type="protein sequence ID" value="SDL38828.1"/>
    <property type="molecule type" value="Genomic_DNA"/>
</dbReference>
<dbReference type="InterPro" id="IPR011890">
    <property type="entry name" value="SMC_prok"/>
</dbReference>
<dbReference type="GO" id="GO:0007062">
    <property type="term" value="P:sister chromatid cohesion"/>
    <property type="evidence" value="ECO:0007669"/>
    <property type="project" value="InterPro"/>
</dbReference>
<feature type="coiled-coil region" evidence="6">
    <location>
        <begin position="987"/>
        <end position="1014"/>
    </location>
</feature>
<feature type="coiled-coil region" evidence="6">
    <location>
        <begin position="859"/>
        <end position="942"/>
    </location>
</feature>
<dbReference type="InterPro" id="IPR003395">
    <property type="entry name" value="RecF/RecN/SMC_N"/>
</dbReference>
<evidence type="ECO:0000256" key="4">
    <source>
        <dbReference type="ARBA" id="ARBA00023054"/>
    </source>
</evidence>
<dbReference type="SUPFAM" id="SSF75553">
    <property type="entry name" value="Smc hinge domain"/>
    <property type="match status" value="1"/>
</dbReference>
<keyword evidence="1 6" id="KW-0963">Cytoplasm</keyword>
<dbReference type="PANTHER" id="PTHR43977">
    <property type="entry name" value="STRUCTURAL MAINTENANCE OF CHROMOSOMES PROTEIN 3"/>
    <property type="match status" value="1"/>
</dbReference>
<evidence type="ECO:0000256" key="6">
    <source>
        <dbReference type="HAMAP-Rule" id="MF_01894"/>
    </source>
</evidence>
<dbReference type="InterPro" id="IPR027417">
    <property type="entry name" value="P-loop_NTPase"/>
</dbReference>
<organism evidence="9 10">
    <name type="scientific">Modicisalibacter muralis</name>
    <dbReference type="NCBI Taxonomy" id="119000"/>
    <lineage>
        <taxon>Bacteria</taxon>
        <taxon>Pseudomonadati</taxon>
        <taxon>Pseudomonadota</taxon>
        <taxon>Gammaproteobacteria</taxon>
        <taxon>Oceanospirillales</taxon>
        <taxon>Halomonadaceae</taxon>
        <taxon>Modicisalibacter</taxon>
    </lineage>
</organism>
<dbReference type="GO" id="GO:0005694">
    <property type="term" value="C:chromosome"/>
    <property type="evidence" value="ECO:0007669"/>
    <property type="project" value="InterPro"/>
</dbReference>
<keyword evidence="3 6" id="KW-0067">ATP-binding</keyword>
<comment type="subunit">
    <text evidence="6">Homodimer.</text>
</comment>
<dbReference type="GO" id="GO:0007059">
    <property type="term" value="P:chromosome segregation"/>
    <property type="evidence" value="ECO:0007669"/>
    <property type="project" value="UniProtKB-UniRule"/>
</dbReference>
<dbReference type="GO" id="GO:0005524">
    <property type="term" value="F:ATP binding"/>
    <property type="evidence" value="ECO:0007669"/>
    <property type="project" value="UniProtKB-UniRule"/>
</dbReference>
<dbReference type="Pfam" id="PF02463">
    <property type="entry name" value="SMC_N"/>
    <property type="match status" value="1"/>
</dbReference>
<dbReference type="NCBIfam" id="TIGR02168">
    <property type="entry name" value="SMC_prok_B"/>
    <property type="match status" value="1"/>
</dbReference>
<feature type="compositionally biased region" description="Basic and acidic residues" evidence="7">
    <location>
        <begin position="462"/>
        <end position="487"/>
    </location>
</feature>
<evidence type="ECO:0000259" key="8">
    <source>
        <dbReference type="Pfam" id="PF02463"/>
    </source>
</evidence>
<feature type="region of interest" description="Disordered" evidence="7">
    <location>
        <begin position="462"/>
        <end position="488"/>
    </location>
</feature>
<dbReference type="GO" id="GO:0003677">
    <property type="term" value="F:DNA binding"/>
    <property type="evidence" value="ECO:0007669"/>
    <property type="project" value="UniProtKB-UniRule"/>
</dbReference>
<dbReference type="STRING" id="119000.SAMN05661010_01538"/>
<dbReference type="InterPro" id="IPR036277">
    <property type="entry name" value="SMC_hinge_sf"/>
</dbReference>
<proteinExistence type="inferred from homology"/>
<reference evidence="9 10" key="1">
    <citation type="submission" date="2016-10" db="EMBL/GenBank/DDBJ databases">
        <authorList>
            <person name="de Groot N.N."/>
        </authorList>
    </citation>
    <scope>NUCLEOTIDE SEQUENCE [LARGE SCALE GENOMIC DNA]</scope>
    <source>
        <strain evidence="9 10">DSM 14789</strain>
    </source>
</reference>
<feature type="domain" description="RecF/RecN/SMC N-terminal" evidence="8">
    <location>
        <begin position="3"/>
        <end position="1153"/>
    </location>
</feature>
<dbReference type="GO" id="GO:0030261">
    <property type="term" value="P:chromosome condensation"/>
    <property type="evidence" value="ECO:0007669"/>
    <property type="project" value="InterPro"/>
</dbReference>
<feature type="region of interest" description="Disordered" evidence="7">
    <location>
        <begin position="765"/>
        <end position="833"/>
    </location>
</feature>
<comment type="domain">
    <text evidence="6">Contains large globular domains required for ATP hydrolysis at each terminus and a third globular domain forming a flexible hinge near the middle of the molecule. These domains are separated by coiled-coil structures.</text>
</comment>
<accession>A0A1G9JMU1</accession>
<dbReference type="PIRSF" id="PIRSF005719">
    <property type="entry name" value="SMC"/>
    <property type="match status" value="1"/>
</dbReference>
<dbReference type="Gene3D" id="1.20.5.170">
    <property type="match status" value="1"/>
</dbReference>
<dbReference type="Proteomes" id="UP000198654">
    <property type="component" value="Unassembled WGS sequence"/>
</dbReference>
<dbReference type="GO" id="GO:0005737">
    <property type="term" value="C:cytoplasm"/>
    <property type="evidence" value="ECO:0007669"/>
    <property type="project" value="UniProtKB-SubCell"/>
</dbReference>